<keyword evidence="3" id="KW-1185">Reference proteome</keyword>
<dbReference type="AlphaFoldDB" id="A0A5A7PLS8"/>
<dbReference type="Gene3D" id="2.60.200.20">
    <property type="match status" value="1"/>
</dbReference>
<sequence length="212" mass="23168">MCTFVWALVSTVSNITQARPTLDRAPPPPSSSAFPSLIYRKPSLQNHSVTSKPTANTRGHLSLDHPAAVSVKQTQVSYPQNQYLNHQSAVVAQQGTQVGGQPPDWAIEPQPGVYYLGVLKEKGVCLKTACCCGSAQKWELGVICEEKCLLMANIVIQNVYVRIYVIDLGSAHGTSVANERLTKDSPIELKKAGQSLDFLMVLMWRLNMGSWG</sequence>
<comment type="caution">
    <text evidence="2">The sequence shown here is derived from an EMBL/GenBank/DDBJ whole genome shotgun (WGS) entry which is preliminary data.</text>
</comment>
<protein>
    <submittedName>
        <fullName evidence="2">Nuclear inhibitor of protein phosphatase-1</fullName>
    </submittedName>
</protein>
<accession>A0A5A7PLS8</accession>
<name>A0A5A7PLS8_STRAF</name>
<dbReference type="Proteomes" id="UP000325081">
    <property type="component" value="Unassembled WGS sequence"/>
</dbReference>
<reference evidence="3" key="1">
    <citation type="journal article" date="2019" name="Curr. Biol.">
        <title>Genome Sequence of Striga asiatica Provides Insight into the Evolution of Plant Parasitism.</title>
        <authorList>
            <person name="Yoshida S."/>
            <person name="Kim S."/>
            <person name="Wafula E.K."/>
            <person name="Tanskanen J."/>
            <person name="Kim Y.M."/>
            <person name="Honaas L."/>
            <person name="Yang Z."/>
            <person name="Spallek T."/>
            <person name="Conn C.E."/>
            <person name="Ichihashi Y."/>
            <person name="Cheong K."/>
            <person name="Cui S."/>
            <person name="Der J.P."/>
            <person name="Gundlach H."/>
            <person name="Jiao Y."/>
            <person name="Hori C."/>
            <person name="Ishida J.K."/>
            <person name="Kasahara H."/>
            <person name="Kiba T."/>
            <person name="Kim M.S."/>
            <person name="Koo N."/>
            <person name="Laohavisit A."/>
            <person name="Lee Y.H."/>
            <person name="Lumba S."/>
            <person name="McCourt P."/>
            <person name="Mortimer J.C."/>
            <person name="Mutuku J.M."/>
            <person name="Nomura T."/>
            <person name="Sasaki-Sekimoto Y."/>
            <person name="Seto Y."/>
            <person name="Wang Y."/>
            <person name="Wakatake T."/>
            <person name="Sakakibara H."/>
            <person name="Demura T."/>
            <person name="Yamaguchi S."/>
            <person name="Yoneyama K."/>
            <person name="Manabe R.I."/>
            <person name="Nelson D.C."/>
            <person name="Schulman A.H."/>
            <person name="Timko M.P."/>
            <person name="dePamphilis C.W."/>
            <person name="Choi D."/>
            <person name="Shirasu K."/>
        </authorList>
    </citation>
    <scope>NUCLEOTIDE SEQUENCE [LARGE SCALE GENOMIC DNA]</scope>
    <source>
        <strain evidence="3">cv. UVA1</strain>
    </source>
</reference>
<evidence type="ECO:0000313" key="2">
    <source>
        <dbReference type="EMBL" id="GER33823.1"/>
    </source>
</evidence>
<evidence type="ECO:0000256" key="1">
    <source>
        <dbReference type="SAM" id="SignalP"/>
    </source>
</evidence>
<keyword evidence="1" id="KW-0732">Signal</keyword>
<organism evidence="2 3">
    <name type="scientific">Striga asiatica</name>
    <name type="common">Asiatic witchweed</name>
    <name type="synonym">Buchnera asiatica</name>
    <dbReference type="NCBI Taxonomy" id="4170"/>
    <lineage>
        <taxon>Eukaryota</taxon>
        <taxon>Viridiplantae</taxon>
        <taxon>Streptophyta</taxon>
        <taxon>Embryophyta</taxon>
        <taxon>Tracheophyta</taxon>
        <taxon>Spermatophyta</taxon>
        <taxon>Magnoliopsida</taxon>
        <taxon>eudicotyledons</taxon>
        <taxon>Gunneridae</taxon>
        <taxon>Pentapetalae</taxon>
        <taxon>asterids</taxon>
        <taxon>lamiids</taxon>
        <taxon>Lamiales</taxon>
        <taxon>Orobanchaceae</taxon>
        <taxon>Buchnereae</taxon>
        <taxon>Striga</taxon>
    </lineage>
</organism>
<dbReference type="OrthoDB" id="444265at2759"/>
<evidence type="ECO:0000313" key="3">
    <source>
        <dbReference type="Proteomes" id="UP000325081"/>
    </source>
</evidence>
<feature type="chain" id="PRO_5022887546" evidence="1">
    <location>
        <begin position="19"/>
        <end position="212"/>
    </location>
</feature>
<dbReference type="EMBL" id="BKCP01004805">
    <property type="protein sequence ID" value="GER33823.1"/>
    <property type="molecule type" value="Genomic_DNA"/>
</dbReference>
<feature type="signal peptide" evidence="1">
    <location>
        <begin position="1"/>
        <end position="18"/>
    </location>
</feature>
<gene>
    <name evidence="2" type="ORF">STAS_09983</name>
</gene>
<proteinExistence type="predicted"/>